<comment type="subcellular location">
    <subcellularLocation>
        <location evidence="1 12">Cytoplasm</location>
    </subcellularLocation>
</comment>
<dbReference type="Pfam" id="PF04452">
    <property type="entry name" value="Methyltrans_RNA"/>
    <property type="match status" value="1"/>
</dbReference>
<sequence length="209" mass="25269">MHRFFVNKLIDNSYFELENEQLKHIKVARLEKDRFLCNYQSIFYECYLENNRAYIVQKLNINHEYQNEVILAAPIIKIKRFEWILQKATELGVTKIIPLISHYTDKKLLKYELKTKWNRFEEIIKNAAEQSFRNIIPELSEPQELFDLFNQYQKYNQYLVYENTHDLNKSQLKTNSIIYIGPEGGFSKEKVAETQKFQVKIILIWEKLF</sequence>
<dbReference type="Proteomes" id="UP000076983">
    <property type="component" value="Unassembled WGS sequence"/>
</dbReference>
<dbReference type="GO" id="GO:0005737">
    <property type="term" value="C:cytoplasm"/>
    <property type="evidence" value="ECO:0007669"/>
    <property type="project" value="UniProtKB-SubCell"/>
</dbReference>
<reference evidence="14 15" key="1">
    <citation type="submission" date="2016-03" db="EMBL/GenBank/DDBJ databases">
        <title>Genome sequence of Mycoplasma gallinarum strain Mgn_IPT.</title>
        <authorList>
            <person name="Yacoub E."/>
            <person name="Sirand-Pugnet P."/>
            <person name="Barre A."/>
            <person name="Maurier F."/>
            <person name="Blanchard A."/>
            <person name="Ben Abdelmoumen B.M."/>
        </authorList>
    </citation>
    <scope>NUCLEOTIDE SEQUENCE [LARGE SCALE GENOMIC DNA]</scope>
    <source>
        <strain evidence="14 15">Mgn_IPT</strain>
    </source>
</reference>
<proteinExistence type="inferred from homology"/>
<dbReference type="EC" id="2.1.1.193" evidence="3 12"/>
<dbReference type="NCBIfam" id="TIGR00046">
    <property type="entry name" value="RsmE family RNA methyltransferase"/>
    <property type="match status" value="1"/>
</dbReference>
<dbReference type="Gene3D" id="3.40.1280.10">
    <property type="match status" value="1"/>
</dbReference>
<evidence type="ECO:0000256" key="5">
    <source>
        <dbReference type="ARBA" id="ARBA00022490"/>
    </source>
</evidence>
<dbReference type="PANTHER" id="PTHR30027:SF3">
    <property type="entry name" value="16S RRNA (URACIL(1498)-N(3))-METHYLTRANSFERASE"/>
    <property type="match status" value="1"/>
</dbReference>
<name>A0A168RBP4_9BACT</name>
<dbReference type="EMBL" id="LVLH01000036">
    <property type="protein sequence ID" value="OAB48812.1"/>
    <property type="molecule type" value="Genomic_DNA"/>
</dbReference>
<feature type="domain" description="Ribosomal RNA small subunit methyltransferase E methyltransferase" evidence="13">
    <location>
        <begin position="66"/>
        <end position="202"/>
    </location>
</feature>
<evidence type="ECO:0000256" key="4">
    <source>
        <dbReference type="ARBA" id="ARBA00013673"/>
    </source>
</evidence>
<gene>
    <name evidence="14" type="ORF">MGALLINA_04460</name>
</gene>
<dbReference type="InterPro" id="IPR006700">
    <property type="entry name" value="RsmE"/>
</dbReference>
<comment type="catalytic activity">
    <reaction evidence="11 12">
        <text>uridine(1498) in 16S rRNA + S-adenosyl-L-methionine = N(3)-methyluridine(1498) in 16S rRNA + S-adenosyl-L-homocysteine + H(+)</text>
        <dbReference type="Rhea" id="RHEA:42920"/>
        <dbReference type="Rhea" id="RHEA-COMP:10283"/>
        <dbReference type="Rhea" id="RHEA-COMP:10284"/>
        <dbReference type="ChEBI" id="CHEBI:15378"/>
        <dbReference type="ChEBI" id="CHEBI:57856"/>
        <dbReference type="ChEBI" id="CHEBI:59789"/>
        <dbReference type="ChEBI" id="CHEBI:65315"/>
        <dbReference type="ChEBI" id="CHEBI:74502"/>
        <dbReference type="EC" id="2.1.1.193"/>
    </reaction>
</comment>
<protein>
    <recommendedName>
        <fullName evidence="4 12">Ribosomal RNA small subunit methyltransferase E</fullName>
        <ecNumber evidence="3 12">2.1.1.193</ecNumber>
    </recommendedName>
</protein>
<evidence type="ECO:0000313" key="14">
    <source>
        <dbReference type="EMBL" id="OAB48812.1"/>
    </source>
</evidence>
<keyword evidence="15" id="KW-1185">Reference proteome</keyword>
<dbReference type="STRING" id="29557.MGALLINA_04460"/>
<dbReference type="InterPro" id="IPR029028">
    <property type="entry name" value="Alpha/beta_knot_MTases"/>
</dbReference>
<organism evidence="14 15">
    <name type="scientific">Mycoplasmopsis gallinarum</name>
    <dbReference type="NCBI Taxonomy" id="29557"/>
    <lineage>
        <taxon>Bacteria</taxon>
        <taxon>Bacillati</taxon>
        <taxon>Mycoplasmatota</taxon>
        <taxon>Mycoplasmoidales</taxon>
        <taxon>Metamycoplasmataceae</taxon>
        <taxon>Mycoplasmopsis</taxon>
    </lineage>
</organism>
<evidence type="ECO:0000256" key="2">
    <source>
        <dbReference type="ARBA" id="ARBA00005528"/>
    </source>
</evidence>
<keyword evidence="6 12" id="KW-0698">rRNA processing</keyword>
<dbReference type="PIRSF" id="PIRSF015601">
    <property type="entry name" value="MTase_slr0722"/>
    <property type="match status" value="1"/>
</dbReference>
<keyword evidence="5 12" id="KW-0963">Cytoplasm</keyword>
<comment type="caution">
    <text evidence="14">The sequence shown here is derived from an EMBL/GenBank/DDBJ whole genome shotgun (WGS) entry which is preliminary data.</text>
</comment>
<comment type="function">
    <text evidence="10 12">Specifically methylates the N3 position of the uracil ring of uridine 1498 (m3U1498) in 16S rRNA. Acts on the fully assembled 30S ribosomal subunit.</text>
</comment>
<keyword evidence="7 12" id="KW-0489">Methyltransferase</keyword>
<evidence type="ECO:0000259" key="13">
    <source>
        <dbReference type="Pfam" id="PF04452"/>
    </source>
</evidence>
<comment type="similarity">
    <text evidence="2 12">Belongs to the RNA methyltransferase RsmE family.</text>
</comment>
<dbReference type="InterPro" id="IPR029026">
    <property type="entry name" value="tRNA_m1G_MTases_N"/>
</dbReference>
<evidence type="ECO:0000256" key="8">
    <source>
        <dbReference type="ARBA" id="ARBA00022679"/>
    </source>
</evidence>
<evidence type="ECO:0000256" key="3">
    <source>
        <dbReference type="ARBA" id="ARBA00012328"/>
    </source>
</evidence>
<dbReference type="NCBIfam" id="NF008701">
    <property type="entry name" value="PRK11713.5-5"/>
    <property type="match status" value="1"/>
</dbReference>
<evidence type="ECO:0000256" key="9">
    <source>
        <dbReference type="ARBA" id="ARBA00022691"/>
    </source>
</evidence>
<dbReference type="RefSeq" id="WP_063626224.1">
    <property type="nucleotide sequence ID" value="NZ_LVLH01000036.1"/>
</dbReference>
<keyword evidence="8 12" id="KW-0808">Transferase</keyword>
<evidence type="ECO:0000313" key="15">
    <source>
        <dbReference type="Proteomes" id="UP000076983"/>
    </source>
</evidence>
<evidence type="ECO:0000256" key="10">
    <source>
        <dbReference type="ARBA" id="ARBA00025699"/>
    </source>
</evidence>
<evidence type="ECO:0000256" key="11">
    <source>
        <dbReference type="ARBA" id="ARBA00047944"/>
    </source>
</evidence>
<dbReference type="SUPFAM" id="SSF75217">
    <property type="entry name" value="alpha/beta knot"/>
    <property type="match status" value="1"/>
</dbReference>
<dbReference type="GO" id="GO:0070475">
    <property type="term" value="P:rRNA base methylation"/>
    <property type="evidence" value="ECO:0007669"/>
    <property type="project" value="TreeGrafter"/>
</dbReference>
<dbReference type="InterPro" id="IPR046886">
    <property type="entry name" value="RsmE_MTase_dom"/>
</dbReference>
<dbReference type="PATRIC" id="fig|29557.3.peg.438"/>
<evidence type="ECO:0000256" key="6">
    <source>
        <dbReference type="ARBA" id="ARBA00022552"/>
    </source>
</evidence>
<dbReference type="GO" id="GO:0070042">
    <property type="term" value="F:rRNA (uridine-N3-)-methyltransferase activity"/>
    <property type="evidence" value="ECO:0007669"/>
    <property type="project" value="TreeGrafter"/>
</dbReference>
<evidence type="ECO:0000256" key="1">
    <source>
        <dbReference type="ARBA" id="ARBA00004496"/>
    </source>
</evidence>
<evidence type="ECO:0000256" key="7">
    <source>
        <dbReference type="ARBA" id="ARBA00022603"/>
    </source>
</evidence>
<evidence type="ECO:0000256" key="12">
    <source>
        <dbReference type="PIRNR" id="PIRNR015601"/>
    </source>
</evidence>
<keyword evidence="9 12" id="KW-0949">S-adenosyl-L-methionine</keyword>
<accession>A0A168RBP4</accession>
<dbReference type="PANTHER" id="PTHR30027">
    <property type="entry name" value="RIBOSOMAL RNA SMALL SUBUNIT METHYLTRANSFERASE E"/>
    <property type="match status" value="1"/>
</dbReference>
<dbReference type="CDD" id="cd18084">
    <property type="entry name" value="RsmE-like"/>
    <property type="match status" value="1"/>
</dbReference>
<dbReference type="AlphaFoldDB" id="A0A168RBP4"/>